<evidence type="ECO:0000313" key="2">
    <source>
        <dbReference type="EMBL" id="KAG8577835.1"/>
    </source>
</evidence>
<dbReference type="Proteomes" id="UP000824782">
    <property type="component" value="Unassembled WGS sequence"/>
</dbReference>
<sequence length="81" mass="8974">MSGNKGLQAITHPNQLLPVTPSITKRKQVQQSNVFRSPTDNLISPCSLRILKTKHHVSDHGISTKNQMSKLDIDGKENEVS</sequence>
<evidence type="ECO:0000256" key="1">
    <source>
        <dbReference type="SAM" id="MobiDB-lite"/>
    </source>
</evidence>
<organism evidence="2 3">
    <name type="scientific">Engystomops pustulosus</name>
    <name type="common">Tungara frog</name>
    <name type="synonym">Physalaemus pustulosus</name>
    <dbReference type="NCBI Taxonomy" id="76066"/>
    <lineage>
        <taxon>Eukaryota</taxon>
        <taxon>Metazoa</taxon>
        <taxon>Chordata</taxon>
        <taxon>Craniata</taxon>
        <taxon>Vertebrata</taxon>
        <taxon>Euteleostomi</taxon>
        <taxon>Amphibia</taxon>
        <taxon>Batrachia</taxon>
        <taxon>Anura</taxon>
        <taxon>Neobatrachia</taxon>
        <taxon>Hyloidea</taxon>
        <taxon>Leptodactylidae</taxon>
        <taxon>Leiuperinae</taxon>
        <taxon>Engystomops</taxon>
    </lineage>
</organism>
<reference evidence="2" key="1">
    <citation type="thesis" date="2020" institute="ProQuest LLC" country="789 East Eisenhower Parkway, Ann Arbor, MI, USA">
        <title>Comparative Genomics and Chromosome Evolution.</title>
        <authorList>
            <person name="Mudd A.B."/>
        </authorList>
    </citation>
    <scope>NUCLEOTIDE SEQUENCE</scope>
    <source>
        <strain evidence="2">237g6f4</strain>
        <tissue evidence="2">Blood</tissue>
    </source>
</reference>
<keyword evidence="3" id="KW-1185">Reference proteome</keyword>
<name>A0AAV7BYP2_ENGPU</name>
<feature type="region of interest" description="Disordered" evidence="1">
    <location>
        <begin position="56"/>
        <end position="81"/>
    </location>
</feature>
<proteinExistence type="predicted"/>
<gene>
    <name evidence="2" type="ORF">GDO81_010311</name>
</gene>
<feature type="region of interest" description="Disordered" evidence="1">
    <location>
        <begin position="1"/>
        <end position="20"/>
    </location>
</feature>
<comment type="caution">
    <text evidence="2">The sequence shown here is derived from an EMBL/GenBank/DDBJ whole genome shotgun (WGS) entry which is preliminary data.</text>
</comment>
<protein>
    <submittedName>
        <fullName evidence="2">Uncharacterized protein</fullName>
    </submittedName>
</protein>
<evidence type="ECO:0000313" key="3">
    <source>
        <dbReference type="Proteomes" id="UP000824782"/>
    </source>
</evidence>
<dbReference type="EMBL" id="WNYA01000004">
    <property type="protein sequence ID" value="KAG8577835.1"/>
    <property type="molecule type" value="Genomic_DNA"/>
</dbReference>
<dbReference type="InterPro" id="IPR007727">
    <property type="entry name" value="Spo12"/>
</dbReference>
<dbReference type="AlphaFoldDB" id="A0AAV7BYP2"/>
<accession>A0AAV7BYP2</accession>
<dbReference type="Pfam" id="PF05032">
    <property type="entry name" value="Spo12"/>
    <property type="match status" value="1"/>
</dbReference>
<feature type="compositionally biased region" description="Basic and acidic residues" evidence="1">
    <location>
        <begin position="71"/>
        <end position="81"/>
    </location>
</feature>